<dbReference type="AlphaFoldDB" id="X0MWR8"/>
<gene>
    <name evidence="1" type="ORF">FOTG_08283</name>
</gene>
<name>X0MWR8_FUSOX</name>
<proteinExistence type="predicted"/>
<dbReference type="Proteomes" id="UP000030701">
    <property type="component" value="Unassembled WGS sequence"/>
</dbReference>
<accession>X0MWR8</accession>
<dbReference type="EMBL" id="JH657935">
    <property type="protein sequence ID" value="EXM24795.1"/>
    <property type="molecule type" value="Genomic_DNA"/>
</dbReference>
<reference evidence="1" key="1">
    <citation type="submission" date="2011-11" db="EMBL/GenBank/DDBJ databases">
        <title>The Genome Sequence of Fusarium oxysporum Cotton.</title>
        <authorList>
            <consortium name="The Broad Institute Genome Sequencing Platform"/>
            <person name="Ma L.-J."/>
            <person name="Gale L.R."/>
            <person name="Schwartz D.C."/>
            <person name="Zhou S."/>
            <person name="Corby-Kistler H."/>
            <person name="Young S.K."/>
            <person name="Zeng Q."/>
            <person name="Gargeya S."/>
            <person name="Fitzgerald M."/>
            <person name="Haas B."/>
            <person name="Abouelleil A."/>
            <person name="Alvarado L."/>
            <person name="Arachchi H.M."/>
            <person name="Berlin A."/>
            <person name="Brown A."/>
            <person name="Chapman S.B."/>
            <person name="Chen Z."/>
            <person name="Dunbar C."/>
            <person name="Freedman E."/>
            <person name="Gearin G."/>
            <person name="Goldberg J."/>
            <person name="Griggs A."/>
            <person name="Gujja S."/>
            <person name="Heiman D."/>
            <person name="Howarth C."/>
            <person name="Larson L."/>
            <person name="Lui A."/>
            <person name="MacDonald P.J.P."/>
            <person name="Montmayeur A."/>
            <person name="Murphy C."/>
            <person name="Neiman D."/>
            <person name="Pearson M."/>
            <person name="Priest M."/>
            <person name="Roberts A."/>
            <person name="Saif S."/>
            <person name="Shea T."/>
            <person name="Shenoy N."/>
            <person name="Sisk P."/>
            <person name="Stolte C."/>
            <person name="Sykes S."/>
            <person name="Wortman J."/>
            <person name="Nusbaum C."/>
            <person name="Birren B."/>
        </authorList>
    </citation>
    <scope>NUCLEOTIDE SEQUENCE [LARGE SCALE GENOMIC DNA]</scope>
    <source>
        <strain evidence="1">25433</strain>
    </source>
</reference>
<protein>
    <submittedName>
        <fullName evidence="1">Uncharacterized protein</fullName>
    </submittedName>
</protein>
<reference evidence="1" key="2">
    <citation type="submission" date="2012-05" db="EMBL/GenBank/DDBJ databases">
        <title>The Genome Annotation of Fusarium oxysporum Cotton.</title>
        <authorList>
            <consortium name="The Broad Institute Genomics Platform"/>
            <person name="Ma L.-J."/>
            <person name="Corby-Kistler H."/>
            <person name="Broz K."/>
            <person name="Gale L.R."/>
            <person name="Jonkers W."/>
            <person name="O'Donnell K."/>
            <person name="Ploetz R."/>
            <person name="Steinberg C."/>
            <person name="Schwartz D.C."/>
            <person name="VanEtten H."/>
            <person name="Zhou S."/>
            <person name="Young S.K."/>
            <person name="Zeng Q."/>
            <person name="Gargeya S."/>
            <person name="Fitzgerald M."/>
            <person name="Abouelleil A."/>
            <person name="Alvarado L."/>
            <person name="Chapman S.B."/>
            <person name="Gainer-Dewar J."/>
            <person name="Goldberg J."/>
            <person name="Griggs A."/>
            <person name="Gujja S."/>
            <person name="Hansen M."/>
            <person name="Howarth C."/>
            <person name="Imamovic A."/>
            <person name="Ireland A."/>
            <person name="Larimer J."/>
            <person name="McCowan C."/>
            <person name="Murphy C."/>
            <person name="Pearson M."/>
            <person name="Poon T.W."/>
            <person name="Priest M."/>
            <person name="Roberts A."/>
            <person name="Saif S."/>
            <person name="Shea T."/>
            <person name="Sykes S."/>
            <person name="Wortman J."/>
            <person name="Nusbaum C."/>
            <person name="Birren B."/>
        </authorList>
    </citation>
    <scope>NUCLEOTIDE SEQUENCE</scope>
    <source>
        <strain evidence="1">25433</strain>
    </source>
</reference>
<sequence length="49" mass="5648">MLADAAGDRKFPIRFLLNRGSSLIYVKEYCSNVFPKWLDGVLLQFVELI</sequence>
<organism evidence="1">
    <name type="scientific">Fusarium oxysporum f. sp. vasinfectum 25433</name>
    <dbReference type="NCBI Taxonomy" id="1089449"/>
    <lineage>
        <taxon>Eukaryota</taxon>
        <taxon>Fungi</taxon>
        <taxon>Dikarya</taxon>
        <taxon>Ascomycota</taxon>
        <taxon>Pezizomycotina</taxon>
        <taxon>Sordariomycetes</taxon>
        <taxon>Hypocreomycetidae</taxon>
        <taxon>Hypocreales</taxon>
        <taxon>Nectriaceae</taxon>
        <taxon>Fusarium</taxon>
        <taxon>Fusarium oxysporum species complex</taxon>
    </lineage>
</organism>
<dbReference type="HOGENOM" id="CLU_3143120_0_0_1"/>
<evidence type="ECO:0000313" key="1">
    <source>
        <dbReference type="EMBL" id="EXM24795.1"/>
    </source>
</evidence>